<reference evidence="1 2" key="1">
    <citation type="submission" date="2016-11" db="EMBL/GenBank/DDBJ databases">
        <title>Whole Genome Sequencing of Mucilaginibacter polytrichastri RG4-7(T) isolated from the moss sample.</title>
        <authorList>
            <person name="Li Y."/>
        </authorList>
    </citation>
    <scope>NUCLEOTIDE SEQUENCE [LARGE SCALE GENOMIC DNA]</scope>
    <source>
        <strain evidence="1 2">RG4-7</strain>
    </source>
</reference>
<protein>
    <recommendedName>
        <fullName evidence="3">DUF2911 domain-containing protein</fullName>
    </recommendedName>
</protein>
<dbReference type="EMBL" id="MPPL01000001">
    <property type="protein sequence ID" value="OKS88352.1"/>
    <property type="molecule type" value="Genomic_DNA"/>
</dbReference>
<organism evidence="1 2">
    <name type="scientific">Mucilaginibacter polytrichastri</name>
    <dbReference type="NCBI Taxonomy" id="1302689"/>
    <lineage>
        <taxon>Bacteria</taxon>
        <taxon>Pseudomonadati</taxon>
        <taxon>Bacteroidota</taxon>
        <taxon>Sphingobacteriia</taxon>
        <taxon>Sphingobacteriales</taxon>
        <taxon>Sphingobacteriaceae</taxon>
        <taxon>Mucilaginibacter</taxon>
    </lineage>
</organism>
<keyword evidence="2" id="KW-1185">Reference proteome</keyword>
<dbReference type="Proteomes" id="UP000186720">
    <property type="component" value="Unassembled WGS sequence"/>
</dbReference>
<dbReference type="STRING" id="1302689.RG47T_3818"/>
<proteinExistence type="predicted"/>
<accession>A0A1Q6A312</accession>
<comment type="caution">
    <text evidence="1">The sequence shown here is derived from an EMBL/GenBank/DDBJ whole genome shotgun (WGS) entry which is preliminary data.</text>
</comment>
<evidence type="ECO:0000313" key="2">
    <source>
        <dbReference type="Proteomes" id="UP000186720"/>
    </source>
</evidence>
<evidence type="ECO:0008006" key="3">
    <source>
        <dbReference type="Google" id="ProtNLM"/>
    </source>
</evidence>
<dbReference type="Pfam" id="PF11138">
    <property type="entry name" value="DUF2911"/>
    <property type="match status" value="1"/>
</dbReference>
<evidence type="ECO:0000313" key="1">
    <source>
        <dbReference type="EMBL" id="OKS88352.1"/>
    </source>
</evidence>
<name>A0A1Q6A312_9SPHI</name>
<sequence length="156" mass="17013">MMAQDKPAPASPAEVAKGTIKGVNVSIAYSSPAVKGRQIWGGLVPYDKVWRAGANEATIFTTDKPLTIQGKTLPAGKYSLYATPGEKEWKIIFNSQTGQWGIKRDGSTTEDPAKDVLVVTVKPVKSATMNERLVYKISDKGFTLDWDNLSVPVWVK</sequence>
<dbReference type="InterPro" id="IPR021314">
    <property type="entry name" value="DUF2911"/>
</dbReference>
<dbReference type="AlphaFoldDB" id="A0A1Q6A312"/>
<gene>
    <name evidence="1" type="ORF">RG47T_3818</name>
</gene>